<evidence type="ECO:0000259" key="2">
    <source>
        <dbReference type="Pfam" id="PF04101"/>
    </source>
</evidence>
<dbReference type="InterPro" id="IPR004276">
    <property type="entry name" value="GlycoTrans_28_N"/>
</dbReference>
<dbReference type="SUPFAM" id="SSF52499">
    <property type="entry name" value="Isochorismatase-like hydrolases"/>
    <property type="match status" value="1"/>
</dbReference>
<reference evidence="3 4" key="1">
    <citation type="journal article" date="2017" name="Genome Biol.">
        <title>New reference genome sequences of hot pepper reveal the massive evolution of plant disease-resistance genes by retroduplication.</title>
        <authorList>
            <person name="Kim S."/>
            <person name="Park J."/>
            <person name="Yeom S.I."/>
            <person name="Kim Y.M."/>
            <person name="Seo E."/>
            <person name="Kim K.T."/>
            <person name="Kim M.S."/>
            <person name="Lee J.M."/>
            <person name="Cheong K."/>
            <person name="Shin H.S."/>
            <person name="Kim S.B."/>
            <person name="Han K."/>
            <person name="Lee J."/>
            <person name="Park M."/>
            <person name="Lee H.A."/>
            <person name="Lee H.Y."/>
            <person name="Lee Y."/>
            <person name="Oh S."/>
            <person name="Lee J.H."/>
            <person name="Choi E."/>
            <person name="Choi E."/>
            <person name="Lee S.E."/>
            <person name="Jeon J."/>
            <person name="Kim H."/>
            <person name="Choi G."/>
            <person name="Song H."/>
            <person name="Lee J."/>
            <person name="Lee S.C."/>
            <person name="Kwon J.K."/>
            <person name="Lee H.Y."/>
            <person name="Koo N."/>
            <person name="Hong Y."/>
            <person name="Kim R.W."/>
            <person name="Kang W.H."/>
            <person name="Huh J.H."/>
            <person name="Kang B.C."/>
            <person name="Yang T.J."/>
            <person name="Lee Y.H."/>
            <person name="Bennetzen J.L."/>
            <person name="Choi D."/>
        </authorList>
    </citation>
    <scope>NUCLEOTIDE SEQUENCE [LARGE SCALE GENOMIC DNA]</scope>
    <source>
        <strain evidence="4">cv. PBC81</strain>
    </source>
</reference>
<evidence type="ECO:0000259" key="1">
    <source>
        <dbReference type="Pfam" id="PF03033"/>
    </source>
</evidence>
<comment type="caution">
    <text evidence="3">The sequence shown here is derived from an EMBL/GenBank/DDBJ whole genome shotgun (WGS) entry which is preliminary data.</text>
</comment>
<organism evidence="3 4">
    <name type="scientific">Capsicum baccatum</name>
    <name type="common">Peruvian pepper</name>
    <dbReference type="NCBI Taxonomy" id="33114"/>
    <lineage>
        <taxon>Eukaryota</taxon>
        <taxon>Viridiplantae</taxon>
        <taxon>Streptophyta</taxon>
        <taxon>Embryophyta</taxon>
        <taxon>Tracheophyta</taxon>
        <taxon>Spermatophyta</taxon>
        <taxon>Magnoliopsida</taxon>
        <taxon>eudicotyledons</taxon>
        <taxon>Gunneridae</taxon>
        <taxon>Pentapetalae</taxon>
        <taxon>asterids</taxon>
        <taxon>lamiids</taxon>
        <taxon>Solanales</taxon>
        <taxon>Solanaceae</taxon>
        <taxon>Solanoideae</taxon>
        <taxon>Capsiceae</taxon>
        <taxon>Capsicum</taxon>
    </lineage>
</organism>
<keyword evidence="4" id="KW-1185">Reference proteome</keyword>
<dbReference type="PANTHER" id="PTHR47044">
    <property type="entry name" value="OS02G0276400 PROTEIN"/>
    <property type="match status" value="1"/>
</dbReference>
<dbReference type="Proteomes" id="UP000224567">
    <property type="component" value="Unassembled WGS sequence"/>
</dbReference>
<dbReference type="InterPro" id="IPR007235">
    <property type="entry name" value="Glyco_trans_28_C"/>
</dbReference>
<dbReference type="OrthoDB" id="167809at2759"/>
<dbReference type="EMBL" id="MLFT02000007">
    <property type="protein sequence ID" value="PHT42567.1"/>
    <property type="molecule type" value="Genomic_DNA"/>
</dbReference>
<proteinExistence type="predicted"/>
<accession>A0A2G2WBG3</accession>
<sequence length="365" mass="41494">MVGRIQENCARENLNILLDAFTITSHDREIEATTDYHAKRKQGQKVTAMFIVHRKGQSRKETTWERNEDLWQFKDKIRKFIQQQCVAVVITSVFLEQGEVSLGGADLWAPSQLVAKPSAKKHLVVREHNPLGKDIELFCRHLYGDDKPKSTSKRAVGAELVDGLVIQEGDYKLVKTRFSAFFNTYLHSYHQGIDVTNLVIVALDHQRVIVIIDATTTVTLIYILGGSTKYYLRSKWLQFFSTEWDRRDLKVLKEFETGGFVSFPICLATSLRDIKLVIQEQNSVPGIANQESSEIVIEAICVYGRGKKAFLFKCYYREERWFLHPIDLAYAVADLIVSRAGIMICFEVLAVGKSCILISSHIVGG</sequence>
<gene>
    <name evidence="3" type="ORF">CQW23_16592</name>
</gene>
<evidence type="ECO:0000313" key="3">
    <source>
        <dbReference type="EMBL" id="PHT42567.1"/>
    </source>
</evidence>
<feature type="domain" description="Glycosyltransferase family 28 N-terminal" evidence="1">
    <location>
        <begin position="254"/>
        <end position="295"/>
    </location>
</feature>
<dbReference type="SUPFAM" id="SSF53756">
    <property type="entry name" value="UDP-Glycosyltransferase/glycogen phosphorylase"/>
    <property type="match status" value="1"/>
</dbReference>
<dbReference type="GO" id="GO:0016758">
    <property type="term" value="F:hexosyltransferase activity"/>
    <property type="evidence" value="ECO:0007669"/>
    <property type="project" value="InterPro"/>
</dbReference>
<evidence type="ECO:0000313" key="4">
    <source>
        <dbReference type="Proteomes" id="UP000224567"/>
    </source>
</evidence>
<dbReference type="STRING" id="33114.A0A2G2WBG3"/>
<reference evidence="4" key="2">
    <citation type="journal article" date="2017" name="J. Anim. Genet.">
        <title>Multiple reference genome sequences of hot pepper reveal the massive evolution of plant disease resistance genes by retroduplication.</title>
        <authorList>
            <person name="Kim S."/>
            <person name="Park J."/>
            <person name="Yeom S.-I."/>
            <person name="Kim Y.-M."/>
            <person name="Seo E."/>
            <person name="Kim K.-T."/>
            <person name="Kim M.-S."/>
            <person name="Lee J.M."/>
            <person name="Cheong K."/>
            <person name="Shin H.-S."/>
            <person name="Kim S.-B."/>
            <person name="Han K."/>
            <person name="Lee J."/>
            <person name="Park M."/>
            <person name="Lee H.-A."/>
            <person name="Lee H.-Y."/>
            <person name="Lee Y."/>
            <person name="Oh S."/>
            <person name="Lee J.H."/>
            <person name="Choi E."/>
            <person name="Choi E."/>
            <person name="Lee S.E."/>
            <person name="Jeon J."/>
            <person name="Kim H."/>
            <person name="Choi G."/>
            <person name="Song H."/>
            <person name="Lee J."/>
            <person name="Lee S.-C."/>
            <person name="Kwon J.-K."/>
            <person name="Lee H.-Y."/>
            <person name="Koo N."/>
            <person name="Hong Y."/>
            <person name="Kim R.W."/>
            <person name="Kang W.-H."/>
            <person name="Huh J.H."/>
            <person name="Kang B.-C."/>
            <person name="Yang T.-J."/>
            <person name="Lee Y.-H."/>
            <person name="Bennetzen J.L."/>
            <person name="Choi D."/>
        </authorList>
    </citation>
    <scope>NUCLEOTIDE SEQUENCE [LARGE SCALE GENOMIC DNA]</scope>
    <source>
        <strain evidence="4">cv. PBC81</strain>
    </source>
</reference>
<dbReference type="Pfam" id="PF04101">
    <property type="entry name" value="Glyco_tran_28_C"/>
    <property type="match status" value="1"/>
</dbReference>
<dbReference type="Gene3D" id="3.40.50.2000">
    <property type="entry name" value="Glycogen Phosphorylase B"/>
    <property type="match status" value="2"/>
</dbReference>
<dbReference type="Pfam" id="PF03033">
    <property type="entry name" value="Glyco_transf_28"/>
    <property type="match status" value="1"/>
</dbReference>
<feature type="domain" description="Glycosyl transferase family 28 C-terminal" evidence="2">
    <location>
        <begin position="302"/>
        <end position="359"/>
    </location>
</feature>
<dbReference type="Gene3D" id="3.40.50.850">
    <property type="entry name" value="Isochorismatase-like"/>
    <property type="match status" value="1"/>
</dbReference>
<dbReference type="GO" id="GO:0005975">
    <property type="term" value="P:carbohydrate metabolic process"/>
    <property type="evidence" value="ECO:0007669"/>
    <property type="project" value="InterPro"/>
</dbReference>
<name>A0A2G2WBG3_CAPBA</name>
<dbReference type="InterPro" id="IPR036380">
    <property type="entry name" value="Isochorismatase-like_sf"/>
</dbReference>
<protein>
    <submittedName>
        <fullName evidence="3">Uncharacterized protein</fullName>
    </submittedName>
</protein>
<dbReference type="AlphaFoldDB" id="A0A2G2WBG3"/>